<feature type="transmembrane region" description="Helical" evidence="3">
    <location>
        <begin position="62"/>
        <end position="86"/>
    </location>
</feature>
<feature type="region of interest" description="Disordered" evidence="2">
    <location>
        <begin position="817"/>
        <end position="845"/>
    </location>
</feature>
<dbReference type="PANTHER" id="PTHR31414:SF18">
    <property type="entry name" value="TRANSMEMBRANE PROTEIN-RELATED"/>
    <property type="match status" value="1"/>
</dbReference>
<evidence type="ECO:0000313" key="6">
    <source>
        <dbReference type="Proteomes" id="UP000054408"/>
    </source>
</evidence>
<feature type="region of interest" description="Disordered" evidence="2">
    <location>
        <begin position="516"/>
        <end position="590"/>
    </location>
</feature>
<feature type="compositionally biased region" description="Low complexity" evidence="2">
    <location>
        <begin position="536"/>
        <end position="548"/>
    </location>
</feature>
<feature type="coiled-coil region" evidence="1">
    <location>
        <begin position="651"/>
        <end position="687"/>
    </location>
</feature>
<feature type="region of interest" description="Disordered" evidence="2">
    <location>
        <begin position="857"/>
        <end position="890"/>
    </location>
</feature>
<accession>A0A0L0DQ74</accession>
<feature type="compositionally biased region" description="Basic residues" evidence="2">
    <location>
        <begin position="549"/>
        <end position="575"/>
    </location>
</feature>
<dbReference type="EMBL" id="GL349486">
    <property type="protein sequence ID" value="KNC54171.1"/>
    <property type="molecule type" value="Genomic_DNA"/>
</dbReference>
<dbReference type="PANTHER" id="PTHR31414">
    <property type="entry name" value="TRANSMEMBRANE PROTEIN DDB_G0292058"/>
    <property type="match status" value="1"/>
</dbReference>
<evidence type="ECO:0008006" key="7">
    <source>
        <dbReference type="Google" id="ProtNLM"/>
    </source>
</evidence>
<keyword evidence="6" id="KW-1185">Reference proteome</keyword>
<evidence type="ECO:0000313" key="5">
    <source>
        <dbReference type="EMBL" id="KNC54171.1"/>
    </source>
</evidence>
<feature type="signal peptide" evidence="4">
    <location>
        <begin position="1"/>
        <end position="20"/>
    </location>
</feature>
<dbReference type="AlphaFoldDB" id="A0A0L0DQ74"/>
<evidence type="ECO:0000256" key="4">
    <source>
        <dbReference type="SAM" id="SignalP"/>
    </source>
</evidence>
<keyword evidence="3" id="KW-1133">Transmembrane helix</keyword>
<keyword evidence="3" id="KW-0812">Transmembrane</keyword>
<feature type="compositionally biased region" description="Basic and acidic residues" evidence="2">
    <location>
        <begin position="516"/>
        <end position="530"/>
    </location>
</feature>
<name>A0A0L0DQ74_THETB</name>
<dbReference type="InterPro" id="IPR040283">
    <property type="entry name" value="DDB_G0292058-like"/>
</dbReference>
<evidence type="ECO:0000256" key="3">
    <source>
        <dbReference type="SAM" id="Phobius"/>
    </source>
</evidence>
<feature type="transmembrane region" description="Helical" evidence="3">
    <location>
        <begin position="121"/>
        <end position="144"/>
    </location>
</feature>
<organism evidence="5 6">
    <name type="scientific">Thecamonas trahens ATCC 50062</name>
    <dbReference type="NCBI Taxonomy" id="461836"/>
    <lineage>
        <taxon>Eukaryota</taxon>
        <taxon>Apusozoa</taxon>
        <taxon>Apusomonadida</taxon>
        <taxon>Apusomonadidae</taxon>
        <taxon>Thecamonas</taxon>
    </lineage>
</organism>
<protein>
    <recommendedName>
        <fullName evidence="7">FZ domain-containing protein</fullName>
    </recommendedName>
</protein>
<keyword evidence="1" id="KW-0175">Coiled coil</keyword>
<proteinExistence type="predicted"/>
<keyword evidence="4" id="KW-0732">Signal</keyword>
<evidence type="ECO:0000256" key="1">
    <source>
        <dbReference type="SAM" id="Coils"/>
    </source>
</evidence>
<sequence length="890" mass="92918">MTTAILLLLLLLFRQLLTTADGMQKIMPRTAFSGKVSNRFCGLDENGECQYGPYLQSLGLLIIPPVVFAVLSLLVPCAFFLPRLVLGFWGGRSPSHGWFKPVVRETQFPGYSRTSIVRTKALYVGIAGTMIGVVVAGMLGNMLVSSATSTFVDTVLESAIDVVTTAERVVAEMAGVVYTPAGFQTRVQPALDAAAAVLDSGQTMRDTVQTYSAIRLFVMYGFLGVPLIFAAVGLAGPLLNARKLAFGCSMSATCIMFLTWSIFAIHVLLIVLFSDLCVEIDELRAVDSSAISNATVLNKLLGCGATNSSFDSLVAEAEAGLTAAAAAACSAHALLCTEQYQVCPPTPCSIATIESLLLADVLDFELGCYSAPNPVCTPGGGAASGCPSQLVGPCDAAPMTIRTCAESCRPAGSKAAAAAFVSAADAVAVYQRLLFADIKPLQECSFVTQLFTSVQDTVCVDMLGGLDALGTTLAAEAVLVAVLMVLLILGLKRFRSLADARLLPLDGGDELAVVEHGTDKSLNDEPRGSEADGSETVDTAVATATIAGRSHKRKHKSSKAKSKGKGKGKGKGKPVSRRDRPRPGTTGMPFLVSSYSSDAGDADIHVTVLARDDPVREFVNEGKTDKKAAARLRGKQVRSAPQQAYVIPSPKKQLELEARAKQQQLVAQQFQARAASLQVQATALQRRQAQLTAAARGPVLVAPGAAPMQMSHHPHYPQPPAEFTMTDMSSAPQLRSLAEATNAAYPLAGQQALPPAASYSGGMYPIAGQQALPPAATNSGAYTLAPHPSHLAQPPAASNSGGMYSIAGQQALPPAATNSGAYTLAPHPSHLAQPPAASNSGGMYSIAGQQALPPAATNSGAYTLAPRPSHLAQPPQASNSGGAFFYEEEM</sequence>
<evidence type="ECO:0000256" key="2">
    <source>
        <dbReference type="SAM" id="MobiDB-lite"/>
    </source>
</evidence>
<feature type="region of interest" description="Disordered" evidence="2">
    <location>
        <begin position="778"/>
        <end position="805"/>
    </location>
</feature>
<dbReference type="GO" id="GO:0016020">
    <property type="term" value="C:membrane"/>
    <property type="evidence" value="ECO:0007669"/>
    <property type="project" value="TreeGrafter"/>
</dbReference>
<dbReference type="GeneID" id="25568300"/>
<feature type="transmembrane region" description="Helical" evidence="3">
    <location>
        <begin position="217"/>
        <end position="239"/>
    </location>
</feature>
<dbReference type="Proteomes" id="UP000054408">
    <property type="component" value="Unassembled WGS sequence"/>
</dbReference>
<feature type="chain" id="PRO_5005537777" description="FZ domain-containing protein" evidence="4">
    <location>
        <begin position="21"/>
        <end position="890"/>
    </location>
</feature>
<feature type="transmembrane region" description="Helical" evidence="3">
    <location>
        <begin position="468"/>
        <end position="491"/>
    </location>
</feature>
<keyword evidence="3" id="KW-0472">Membrane</keyword>
<gene>
    <name evidence="5" type="ORF">AMSG_09955</name>
</gene>
<dbReference type="RefSeq" id="XP_013753989.1">
    <property type="nucleotide sequence ID" value="XM_013898535.1"/>
</dbReference>
<feature type="transmembrane region" description="Helical" evidence="3">
    <location>
        <begin position="251"/>
        <end position="273"/>
    </location>
</feature>
<reference evidence="5 6" key="1">
    <citation type="submission" date="2010-05" db="EMBL/GenBank/DDBJ databases">
        <title>The Genome Sequence of Thecamonas trahens ATCC 50062.</title>
        <authorList>
            <consortium name="The Broad Institute Genome Sequencing Platform"/>
            <person name="Russ C."/>
            <person name="Cuomo C."/>
            <person name="Shea T."/>
            <person name="Young S.K."/>
            <person name="Zeng Q."/>
            <person name="Koehrsen M."/>
            <person name="Haas B."/>
            <person name="Borodovsky M."/>
            <person name="Guigo R."/>
            <person name="Alvarado L."/>
            <person name="Berlin A."/>
            <person name="Bochicchio J."/>
            <person name="Borenstein D."/>
            <person name="Chapman S."/>
            <person name="Chen Z."/>
            <person name="Freedman E."/>
            <person name="Gellesch M."/>
            <person name="Goldberg J."/>
            <person name="Griggs A."/>
            <person name="Gujja S."/>
            <person name="Heilman E."/>
            <person name="Heiman D."/>
            <person name="Hepburn T."/>
            <person name="Howarth C."/>
            <person name="Jen D."/>
            <person name="Larson L."/>
            <person name="Mehta T."/>
            <person name="Park D."/>
            <person name="Pearson M."/>
            <person name="Roberts A."/>
            <person name="Saif S."/>
            <person name="Shenoy N."/>
            <person name="Sisk P."/>
            <person name="Stolte C."/>
            <person name="Sykes S."/>
            <person name="Thomson T."/>
            <person name="Walk T."/>
            <person name="White J."/>
            <person name="Yandava C."/>
            <person name="Burger G."/>
            <person name="Gray M.W."/>
            <person name="Holland P.W.H."/>
            <person name="King N."/>
            <person name="Lang F.B.F."/>
            <person name="Roger A.J."/>
            <person name="Ruiz-Trillo I."/>
            <person name="Lander E."/>
            <person name="Nusbaum C."/>
        </authorList>
    </citation>
    <scope>NUCLEOTIDE SEQUENCE [LARGE SCALE GENOMIC DNA]</scope>
    <source>
        <strain evidence="5 6">ATCC 50062</strain>
    </source>
</reference>